<dbReference type="Gene3D" id="3.90.226.10">
    <property type="entry name" value="2-enoyl-CoA Hydratase, Chain A, domain 1"/>
    <property type="match status" value="1"/>
</dbReference>
<keyword evidence="2" id="KW-0732">Signal</keyword>
<organism evidence="5 6">
    <name type="scientific">Phaeosphaeria nodorum (strain SN15 / ATCC MYA-4574 / FGSC 10173)</name>
    <name type="common">Glume blotch fungus</name>
    <name type="synonym">Parastagonospora nodorum</name>
    <dbReference type="NCBI Taxonomy" id="321614"/>
    <lineage>
        <taxon>Eukaryota</taxon>
        <taxon>Fungi</taxon>
        <taxon>Dikarya</taxon>
        <taxon>Ascomycota</taxon>
        <taxon>Pezizomycotina</taxon>
        <taxon>Dothideomycetes</taxon>
        <taxon>Pleosporomycetidae</taxon>
        <taxon>Pleosporales</taxon>
        <taxon>Pleosporineae</taxon>
        <taxon>Phaeosphaeriaceae</taxon>
        <taxon>Parastagonospora</taxon>
    </lineage>
</organism>
<name>A0A7U2FBG5_PHANO</name>
<feature type="domain" description="Tail specific protease" evidence="3">
    <location>
        <begin position="348"/>
        <end position="414"/>
    </location>
</feature>
<dbReference type="Proteomes" id="UP000663193">
    <property type="component" value="Chromosome 13"/>
</dbReference>
<evidence type="ECO:0008006" key="7">
    <source>
        <dbReference type="Google" id="ProtNLM"/>
    </source>
</evidence>
<reference evidence="6" key="1">
    <citation type="journal article" date="2021" name="BMC Genomics">
        <title>Chromosome-level genome assembly and manually-curated proteome of model necrotroph Parastagonospora nodorum Sn15 reveals a genome-wide trove of candidate effector homologs, and redundancy of virulence-related functions within an accessory chromosome.</title>
        <authorList>
            <person name="Bertazzoni S."/>
            <person name="Jones D.A.B."/>
            <person name="Phan H.T."/>
            <person name="Tan K.-C."/>
            <person name="Hane J.K."/>
        </authorList>
    </citation>
    <scope>NUCLEOTIDE SEQUENCE [LARGE SCALE GENOMIC DNA]</scope>
    <source>
        <strain evidence="6">SN15 / ATCC MYA-4574 / FGSC 10173)</strain>
    </source>
</reference>
<accession>A0A7U2FBG5</accession>
<dbReference type="Pfam" id="PF03572">
    <property type="entry name" value="Peptidase_S41"/>
    <property type="match status" value="1"/>
</dbReference>
<gene>
    <name evidence="5" type="ORF">JI435_051770</name>
</gene>
<keyword evidence="6" id="KW-1185">Reference proteome</keyword>
<dbReference type="InterPro" id="IPR052766">
    <property type="entry name" value="S41A_metabolite_peptidase"/>
</dbReference>
<evidence type="ECO:0000313" key="5">
    <source>
        <dbReference type="EMBL" id="QRD02206.1"/>
    </source>
</evidence>
<dbReference type="Pfam" id="PF23658">
    <property type="entry name" value="PDZ_CPAF_rel"/>
    <property type="match status" value="1"/>
</dbReference>
<proteinExistence type="predicted"/>
<feature type="domain" description="CPAF-like PDZ" evidence="4">
    <location>
        <begin position="141"/>
        <end position="256"/>
    </location>
</feature>
<evidence type="ECO:0000313" key="6">
    <source>
        <dbReference type="Proteomes" id="UP000663193"/>
    </source>
</evidence>
<dbReference type="VEuPathDB" id="FungiDB:JI435_051770"/>
<dbReference type="PANTHER" id="PTHR37049:SF4">
    <property type="entry name" value="RHODANESE DOMAIN-CONTAINING PROTEIN"/>
    <property type="match status" value="1"/>
</dbReference>
<feature type="signal peptide" evidence="2">
    <location>
        <begin position="1"/>
        <end position="16"/>
    </location>
</feature>
<dbReference type="OrthoDB" id="27214at2759"/>
<dbReference type="SUPFAM" id="SSF52096">
    <property type="entry name" value="ClpP/crotonase"/>
    <property type="match status" value="1"/>
</dbReference>
<dbReference type="EMBL" id="CP069035">
    <property type="protein sequence ID" value="QRD02206.1"/>
    <property type="molecule type" value="Genomic_DNA"/>
</dbReference>
<dbReference type="PANTHER" id="PTHR37049">
    <property type="entry name" value="PEPTIDASE S41 FAMILY PROTEIN"/>
    <property type="match status" value="1"/>
</dbReference>
<feature type="chain" id="PRO_5030689129" description="Tail specific protease domain-containing protein" evidence="2">
    <location>
        <begin position="17"/>
        <end position="757"/>
    </location>
</feature>
<dbReference type="InterPro" id="IPR005151">
    <property type="entry name" value="Tail-specific_protease"/>
</dbReference>
<dbReference type="InterPro" id="IPR029045">
    <property type="entry name" value="ClpP/crotonase-like_dom_sf"/>
</dbReference>
<evidence type="ECO:0000256" key="2">
    <source>
        <dbReference type="SAM" id="SignalP"/>
    </source>
</evidence>
<dbReference type="InterPro" id="IPR056186">
    <property type="entry name" value="PDZ_CPAF-rel"/>
</dbReference>
<evidence type="ECO:0000259" key="4">
    <source>
        <dbReference type="Pfam" id="PF23658"/>
    </source>
</evidence>
<evidence type="ECO:0000259" key="3">
    <source>
        <dbReference type="Pfam" id="PF03572"/>
    </source>
</evidence>
<feature type="region of interest" description="Disordered" evidence="1">
    <location>
        <begin position="712"/>
        <end position="733"/>
    </location>
</feature>
<evidence type="ECO:0000256" key="1">
    <source>
        <dbReference type="SAM" id="MobiDB-lite"/>
    </source>
</evidence>
<protein>
    <recommendedName>
        <fullName evidence="7">Tail specific protease domain-containing protein</fullName>
    </recommendedName>
</protein>
<dbReference type="GO" id="GO:0006508">
    <property type="term" value="P:proteolysis"/>
    <property type="evidence" value="ECO:0007669"/>
    <property type="project" value="InterPro"/>
</dbReference>
<sequence length="757" mass="82284">MFKAAYFLASAALAVAQSQTQQPCALVASRITQSSARDPGVPAQAAFDCLDSVPVDTSGNEKLIEELKTVWQFQSELVWFKNPGDGWEYGPLDIIQELDNVKNSLSSFKSEYAVQLAIQNITVRTGNFHFNYDPDILQVFRFSRPLNVASISSDGKALPKLYVHDDVQELAAGLKTVSEIQQINGQNPYDFLKSTFFSQYIDSDGRMNNMFSKGDTNNQGAFSSQDKYDGNVTEIKWANGSTSSIPNIATSQYSFTGVKDGKSFFEKFCTGAIAGATTFTADADTKEKDIGAVSPSIRGPVPIIPHGNYHTRNKRQVVPTATYPEAVAEASSGVVAGYFLNGQGYQDVAVLKIISFSNPSASGETNFNNDFQATIKKFLAQCQSQSKTKLIIDLRENGGGNTNLLLDAFMQLFPQLEPFSGQRYRAHDAWLKIGEAVNEIRSDNSIARSYRSLMRETIENTNVFRFWAYWHFRRADGTNFESWDEFNGPVQLNSDELTVTMRYNYSSADRISIVPTGFNFVNGTRPSIFDAKNVVMFTDALCGSSCASFHEELKNIAGVRAVTVGGLPENKPIQTVTGSKGGEVVPMFTFPQYASDLLNLSSEIGISSVKSDDATLSALANVPRIATRAGDSQSRVQSQDQIRKGDSSATPLQFIYEAADCKIFYTPKTYSDPDLAWKQAWDAFVNDTNCVPGSTKHNSSISGGFKPFGAAGLTANDQPDAPASNSGGPGQNGAAASVRVSGALVAFVGALMAAVMM</sequence>
<dbReference type="GO" id="GO:0008236">
    <property type="term" value="F:serine-type peptidase activity"/>
    <property type="evidence" value="ECO:0007669"/>
    <property type="project" value="InterPro"/>
</dbReference>
<dbReference type="AlphaFoldDB" id="A0A7U2FBG5"/>